<organism evidence="2 3">
    <name type="scientific">Alicycliphilus denitrificans</name>
    <dbReference type="NCBI Taxonomy" id="179636"/>
    <lineage>
        <taxon>Bacteria</taxon>
        <taxon>Pseudomonadati</taxon>
        <taxon>Pseudomonadota</taxon>
        <taxon>Betaproteobacteria</taxon>
        <taxon>Burkholderiales</taxon>
        <taxon>Comamonadaceae</taxon>
        <taxon>Alicycliphilus</taxon>
    </lineage>
</organism>
<reference evidence="2 3" key="1">
    <citation type="submission" date="2018-09" db="EMBL/GenBank/DDBJ databases">
        <title>Genome comparison of Alicycliphilus sp. BQ1, a polyurethanolytic bacterium, with its closest phylogenetic relatives Alicycliphilus denitrificans BC and K601, unable to attack polyurethane.</title>
        <authorList>
            <person name="Loza-Tavera H."/>
            <person name="Lozano L."/>
            <person name="Cevallos M."/>
            <person name="Maya-Lucas O."/>
            <person name="Garcia-Mena J."/>
            <person name="Hernandez J."/>
        </authorList>
    </citation>
    <scope>NUCLEOTIDE SEQUENCE [LARGE SCALE GENOMIC DNA]</scope>
    <source>
        <strain evidence="2 3">BQ1</strain>
    </source>
</reference>
<dbReference type="AlphaFoldDB" id="A0A3R7HYF8"/>
<evidence type="ECO:0000313" key="3">
    <source>
        <dbReference type="Proteomes" id="UP000216225"/>
    </source>
</evidence>
<accession>A0A3R7HYF8</accession>
<comment type="similarity">
    <text evidence="1">Belongs to the UPF0065 (bug) family.</text>
</comment>
<dbReference type="Proteomes" id="UP000216225">
    <property type="component" value="Unassembled WGS sequence"/>
</dbReference>
<dbReference type="CDD" id="cd13578">
    <property type="entry name" value="PBP2_Bug27"/>
    <property type="match status" value="1"/>
</dbReference>
<dbReference type="Pfam" id="PF03401">
    <property type="entry name" value="TctC"/>
    <property type="match status" value="1"/>
</dbReference>
<dbReference type="PANTHER" id="PTHR42928">
    <property type="entry name" value="TRICARBOXYLATE-BINDING PROTEIN"/>
    <property type="match status" value="1"/>
</dbReference>
<comment type="caution">
    <text evidence="2">The sequence shown here is derived from an EMBL/GenBank/DDBJ whole genome shotgun (WGS) entry which is preliminary data.</text>
</comment>
<proteinExistence type="inferred from homology"/>
<dbReference type="PIRSF" id="PIRSF017082">
    <property type="entry name" value="YflP"/>
    <property type="match status" value="1"/>
</dbReference>
<evidence type="ECO:0000313" key="2">
    <source>
        <dbReference type="EMBL" id="RKJ99740.1"/>
    </source>
</evidence>
<dbReference type="Gene3D" id="3.40.190.150">
    <property type="entry name" value="Bordetella uptake gene, domain 1"/>
    <property type="match status" value="1"/>
</dbReference>
<dbReference type="Gene3D" id="3.40.190.10">
    <property type="entry name" value="Periplasmic binding protein-like II"/>
    <property type="match status" value="1"/>
</dbReference>
<dbReference type="InterPro" id="IPR042100">
    <property type="entry name" value="Bug_dom1"/>
</dbReference>
<evidence type="ECO:0000256" key="1">
    <source>
        <dbReference type="ARBA" id="ARBA00006987"/>
    </source>
</evidence>
<dbReference type="RefSeq" id="WP_094436836.1">
    <property type="nucleotide sequence ID" value="NZ_NKDB02000001.1"/>
</dbReference>
<dbReference type="PANTHER" id="PTHR42928:SF5">
    <property type="entry name" value="BLR1237 PROTEIN"/>
    <property type="match status" value="1"/>
</dbReference>
<dbReference type="SUPFAM" id="SSF53850">
    <property type="entry name" value="Periplasmic binding protein-like II"/>
    <property type="match status" value="1"/>
</dbReference>
<gene>
    <name evidence="2" type="ORF">CE154_008490</name>
</gene>
<protein>
    <submittedName>
        <fullName evidence="2">Tripartite tricarboxylate transporter substrate binding protein</fullName>
    </submittedName>
</protein>
<dbReference type="EMBL" id="NKDB02000001">
    <property type="protein sequence ID" value="RKJ99740.1"/>
    <property type="molecule type" value="Genomic_DNA"/>
</dbReference>
<dbReference type="InterPro" id="IPR005064">
    <property type="entry name" value="BUG"/>
</dbReference>
<name>A0A3R7HYF8_9BURK</name>
<sequence>MQDHSNGITRRHTLMALVAAGTPWATSTAGANTYPSKPIRIIVPYAAGGFTDIVSRLVAQKMSIKLGQPVVVENKAGGSTIIGAETVAKSAPDGYTLLMAVTTTISTNPFLFKKLPYKPSDFIPVALTGLTPFVLSAHPSVPANTLAELLALEKANPGTLNLATLGTGSSTHLVGEMFNSLAGVKLNMIPYKGAGPALNDLMAGHVQLFFDGIATSAPMFRAGKLKGIAITGDSRSQAAPQVPTFAESGLPEMQAASWYGLLAPARTPQAIIDLLNQATNEALQSPDVRARVAQDGASAPILSPQQFGDLIDKHTRTWERIIKPLNISLDI</sequence>